<name>A0A0D3GFE6_9ORYZ</name>
<evidence type="ECO:0000313" key="2">
    <source>
        <dbReference type="EnsemblPlants" id="OBART06G11060.1"/>
    </source>
</evidence>
<keyword evidence="3" id="KW-1185">Reference proteome</keyword>
<dbReference type="PaxDb" id="65489-OBART06G11060.1"/>
<feature type="compositionally biased region" description="Basic and acidic residues" evidence="1">
    <location>
        <begin position="99"/>
        <end position="114"/>
    </location>
</feature>
<sequence length="193" mass="20973">MTREQVAAAGKSRHRPRRVRFLGDGGGEEQTPARRLDSSTAAARFLGSGGEEQTPARQLDSSAAAAGKSRRARRSRCRPLLRAPQPWASRRRAGTSRGAPDKDGRRPAGDEQRQRRAGTRRTASGPGAAASPSSPPPLPRREEGKGIGERELVATGSDGNQRARWGGARRLAGDREEQMQWGRRSPPRREEQG</sequence>
<protein>
    <submittedName>
        <fullName evidence="2">Uncharacterized protein</fullName>
    </submittedName>
</protein>
<dbReference type="AlphaFoldDB" id="A0A0D3GFE6"/>
<dbReference type="EnsemblPlants" id="OBART06G11060.1">
    <property type="protein sequence ID" value="OBART06G11060.1"/>
    <property type="gene ID" value="OBART06G11060"/>
</dbReference>
<accession>A0A0D3GFE6</accession>
<reference evidence="2" key="2">
    <citation type="submission" date="2015-03" db="UniProtKB">
        <authorList>
            <consortium name="EnsemblPlants"/>
        </authorList>
    </citation>
    <scope>IDENTIFICATION</scope>
</reference>
<evidence type="ECO:0000313" key="3">
    <source>
        <dbReference type="Proteomes" id="UP000026960"/>
    </source>
</evidence>
<dbReference type="Proteomes" id="UP000026960">
    <property type="component" value="Chromosome 6"/>
</dbReference>
<feature type="compositionally biased region" description="Basic residues" evidence="1">
    <location>
        <begin position="68"/>
        <end position="79"/>
    </location>
</feature>
<evidence type="ECO:0000256" key="1">
    <source>
        <dbReference type="SAM" id="MobiDB-lite"/>
    </source>
</evidence>
<dbReference type="HOGENOM" id="CLU_1410765_0_0_1"/>
<dbReference type="Gramene" id="OBART06G11060.1">
    <property type="protein sequence ID" value="OBART06G11060.1"/>
    <property type="gene ID" value="OBART06G11060"/>
</dbReference>
<organism evidence="2">
    <name type="scientific">Oryza barthii</name>
    <dbReference type="NCBI Taxonomy" id="65489"/>
    <lineage>
        <taxon>Eukaryota</taxon>
        <taxon>Viridiplantae</taxon>
        <taxon>Streptophyta</taxon>
        <taxon>Embryophyta</taxon>
        <taxon>Tracheophyta</taxon>
        <taxon>Spermatophyta</taxon>
        <taxon>Magnoliopsida</taxon>
        <taxon>Liliopsida</taxon>
        <taxon>Poales</taxon>
        <taxon>Poaceae</taxon>
        <taxon>BOP clade</taxon>
        <taxon>Oryzoideae</taxon>
        <taxon>Oryzeae</taxon>
        <taxon>Oryzinae</taxon>
        <taxon>Oryza</taxon>
    </lineage>
</organism>
<feature type="compositionally biased region" description="Basic residues" evidence="1">
    <location>
        <begin position="11"/>
        <end position="20"/>
    </location>
</feature>
<feature type="compositionally biased region" description="Low complexity" evidence="1">
    <location>
        <begin position="120"/>
        <end position="132"/>
    </location>
</feature>
<feature type="region of interest" description="Disordered" evidence="1">
    <location>
        <begin position="1"/>
        <end position="193"/>
    </location>
</feature>
<reference evidence="2" key="1">
    <citation type="journal article" date="2009" name="Rice">
        <title>De Novo Next Generation Sequencing of Plant Genomes.</title>
        <authorList>
            <person name="Rounsley S."/>
            <person name="Marri P.R."/>
            <person name="Yu Y."/>
            <person name="He R."/>
            <person name="Sisneros N."/>
            <person name="Goicoechea J.L."/>
            <person name="Lee S.J."/>
            <person name="Angelova A."/>
            <person name="Kudrna D."/>
            <person name="Luo M."/>
            <person name="Affourtit J."/>
            <person name="Desany B."/>
            <person name="Knight J."/>
            <person name="Niazi F."/>
            <person name="Egholm M."/>
            <person name="Wing R.A."/>
        </authorList>
    </citation>
    <scope>NUCLEOTIDE SEQUENCE [LARGE SCALE GENOMIC DNA]</scope>
    <source>
        <strain evidence="2">cv. IRGC 105608</strain>
    </source>
</reference>
<feature type="compositionally biased region" description="Basic and acidic residues" evidence="1">
    <location>
        <begin position="139"/>
        <end position="152"/>
    </location>
</feature>
<proteinExistence type="predicted"/>